<comment type="caution">
    <text evidence="1">The sequence shown here is derived from an EMBL/GenBank/DDBJ whole genome shotgun (WGS) entry which is preliminary data.</text>
</comment>
<reference evidence="1" key="1">
    <citation type="submission" date="2022-10" db="EMBL/GenBank/DDBJ databases">
        <title>Genome Sequence of Xylaria curta.</title>
        <authorList>
            <person name="Buettner E."/>
        </authorList>
    </citation>
    <scope>NUCLEOTIDE SEQUENCE</scope>
    <source>
        <strain evidence="1">Babe10</strain>
    </source>
</reference>
<sequence>MHDILFQARAICDDSDVAAQGSRITIELIIYLSWRSLSGINLTAVASELKKKRDILIPGCDGAGLVTAVGSSVKDFRPGDRVVTHLAPKLVEASGDDAPSTIADISATLGSGNAGTLRSHTVFLEGALVPAPKSLDWLRASSLTYTWTTAWNALYRLKDKRIGPGSWVLIQGTGGVSVAILELAVAAGANVVGTTSTEDRVARLAEPGATHTINYRTKPESWGAEARAQTPGGRGFDIGYQCGR</sequence>
<dbReference type="Proteomes" id="UP001143856">
    <property type="component" value="Unassembled WGS sequence"/>
</dbReference>
<name>A0ACC1PAZ0_9PEZI</name>
<accession>A0ACC1PAZ0</accession>
<keyword evidence="2" id="KW-1185">Reference proteome</keyword>
<dbReference type="EMBL" id="JAPDGR010000661">
    <property type="protein sequence ID" value="KAJ2988341.1"/>
    <property type="molecule type" value="Genomic_DNA"/>
</dbReference>
<organism evidence="1 2">
    <name type="scientific">Xylaria curta</name>
    <dbReference type="NCBI Taxonomy" id="42375"/>
    <lineage>
        <taxon>Eukaryota</taxon>
        <taxon>Fungi</taxon>
        <taxon>Dikarya</taxon>
        <taxon>Ascomycota</taxon>
        <taxon>Pezizomycotina</taxon>
        <taxon>Sordariomycetes</taxon>
        <taxon>Xylariomycetidae</taxon>
        <taxon>Xylariales</taxon>
        <taxon>Xylariaceae</taxon>
        <taxon>Xylaria</taxon>
    </lineage>
</organism>
<gene>
    <name evidence="1" type="ORF">NUW58_g4029</name>
</gene>
<evidence type="ECO:0000313" key="1">
    <source>
        <dbReference type="EMBL" id="KAJ2988341.1"/>
    </source>
</evidence>
<protein>
    <submittedName>
        <fullName evidence="1">Uncharacterized protein</fullName>
    </submittedName>
</protein>
<evidence type="ECO:0000313" key="2">
    <source>
        <dbReference type="Proteomes" id="UP001143856"/>
    </source>
</evidence>
<proteinExistence type="predicted"/>